<dbReference type="PIRSF" id="PIRSF021700">
    <property type="entry name" value="3_dmu_93_MTrfase"/>
    <property type="match status" value="1"/>
</dbReference>
<accession>A0A1R1AWJ0</accession>
<dbReference type="InterPro" id="IPR029068">
    <property type="entry name" value="Glyas_Bleomycin-R_OHBP_Dase"/>
</dbReference>
<dbReference type="EMBL" id="MRTF01000009">
    <property type="protein sequence ID" value="OME89789.1"/>
    <property type="molecule type" value="Genomic_DNA"/>
</dbReference>
<dbReference type="PANTHER" id="PTHR33990:SF2">
    <property type="entry name" value="PHNB-LIKE DOMAIN-CONTAINING PROTEIN"/>
    <property type="match status" value="1"/>
</dbReference>
<sequence length="167" mass="19308">MKNRVQKISPNLWFDHQVEEAAQHYISIFKNSQIERITRYGAEKNDNHEFAEGAIMTVEFQLEGQHFVALNGGPHFTFNEAISFIVHCETQEELNYYWEKLSEDGDEKAQVCGWLKDKFGVSWQIVPANLSEMITDPDPAKSERVMKALLQTKSKIDMHVLQQAYEG</sequence>
<dbReference type="OrthoDB" id="9806473at2"/>
<protein>
    <recommendedName>
        <fullName evidence="1">PhnB-like domain-containing protein</fullName>
    </recommendedName>
</protein>
<dbReference type="InterPro" id="IPR028973">
    <property type="entry name" value="PhnB-like"/>
</dbReference>
<dbReference type="SUPFAM" id="SSF54593">
    <property type="entry name" value="Glyoxalase/Bleomycin resistance protein/Dihydroxybiphenyl dioxygenase"/>
    <property type="match status" value="1"/>
</dbReference>
<evidence type="ECO:0000313" key="3">
    <source>
        <dbReference type="Proteomes" id="UP000187074"/>
    </source>
</evidence>
<comment type="caution">
    <text evidence="2">The sequence shown here is derived from an EMBL/GenBank/DDBJ whole genome shotgun (WGS) entry which is preliminary data.</text>
</comment>
<proteinExistence type="predicted"/>
<dbReference type="RefSeq" id="WP_076325216.1">
    <property type="nucleotide sequence ID" value="NZ_MRTF01000009.1"/>
</dbReference>
<dbReference type="InterPro" id="IPR009725">
    <property type="entry name" value="3_dmu_93_MTrfase"/>
</dbReference>
<name>A0A1R1AWJ0_PAELA</name>
<dbReference type="STRING" id="1401.BK123_25865"/>
<organism evidence="2 3">
    <name type="scientific">Paenibacillus lautus</name>
    <name type="common">Bacillus lautus</name>
    <dbReference type="NCBI Taxonomy" id="1401"/>
    <lineage>
        <taxon>Bacteria</taxon>
        <taxon>Bacillati</taxon>
        <taxon>Bacillota</taxon>
        <taxon>Bacilli</taxon>
        <taxon>Bacillales</taxon>
        <taxon>Paenibacillaceae</taxon>
        <taxon>Paenibacillus</taxon>
    </lineage>
</organism>
<dbReference type="PANTHER" id="PTHR33990">
    <property type="entry name" value="PROTEIN YJDN-RELATED"/>
    <property type="match status" value="1"/>
</dbReference>
<dbReference type="Proteomes" id="UP000187074">
    <property type="component" value="Unassembled WGS sequence"/>
</dbReference>
<reference evidence="2 3" key="1">
    <citation type="submission" date="2016-11" db="EMBL/GenBank/DDBJ databases">
        <title>Paenibacillus species isolates.</title>
        <authorList>
            <person name="Beno S.M."/>
        </authorList>
    </citation>
    <scope>NUCLEOTIDE SEQUENCE [LARGE SCALE GENOMIC DNA]</scope>
    <source>
        <strain evidence="2 3">FSL F4-0100</strain>
    </source>
</reference>
<gene>
    <name evidence="2" type="ORF">BK123_25865</name>
</gene>
<evidence type="ECO:0000259" key="1">
    <source>
        <dbReference type="Pfam" id="PF06983"/>
    </source>
</evidence>
<dbReference type="Gene3D" id="3.10.180.10">
    <property type="entry name" value="2,3-Dihydroxybiphenyl 1,2-Dioxygenase, domain 1"/>
    <property type="match status" value="1"/>
</dbReference>
<feature type="domain" description="PhnB-like" evidence="1">
    <location>
        <begin position="6"/>
        <end position="126"/>
    </location>
</feature>
<dbReference type="Pfam" id="PF06983">
    <property type="entry name" value="3-dmu-9_3-mt"/>
    <property type="match status" value="1"/>
</dbReference>
<dbReference type="AlphaFoldDB" id="A0A1R1AWJ0"/>
<dbReference type="CDD" id="cd06588">
    <property type="entry name" value="PhnB_like"/>
    <property type="match status" value="1"/>
</dbReference>
<evidence type="ECO:0000313" key="2">
    <source>
        <dbReference type="EMBL" id="OME89789.1"/>
    </source>
</evidence>